<dbReference type="GO" id="GO:0051702">
    <property type="term" value="P:biological process involved in interaction with symbiont"/>
    <property type="evidence" value="ECO:0007669"/>
    <property type="project" value="Ensembl"/>
</dbReference>
<feature type="compositionally biased region" description="Basic and acidic residues" evidence="1">
    <location>
        <begin position="25"/>
        <end position="39"/>
    </location>
</feature>
<dbReference type="PANTHER" id="PTHR37879:SF1">
    <property type="entry name" value="CYSTEINE-RICH TAIL PROTEIN 1"/>
    <property type="match status" value="1"/>
</dbReference>
<dbReference type="PANTHER" id="PTHR37879">
    <property type="entry name" value="CYSTEINE-RICH TAIL PROTEIN 1"/>
    <property type="match status" value="1"/>
</dbReference>
<dbReference type="GeneID" id="100085877"/>
<feature type="region of interest" description="Disordered" evidence="1">
    <location>
        <begin position="19"/>
        <end position="70"/>
    </location>
</feature>
<dbReference type="OMA" id="CHRCCCV"/>
<reference evidence="2" key="1">
    <citation type="submission" date="2025-08" db="UniProtKB">
        <authorList>
            <consortium name="Ensembl"/>
        </authorList>
    </citation>
    <scope>IDENTIFICATION</scope>
    <source>
        <strain evidence="2">Glennie</strain>
    </source>
</reference>
<proteinExistence type="predicted"/>
<sequence>MDPHEAEVKNPYACVSIPRAQLRPDFGRAEPDPDPRPRPAEPLCGPGEAKGGPGAQEPQSRPGNPYAGLKRPAGCPEPPYATVPPRGPGDDIAHNCCCCPCCSCCHCPPCCRCHPCCCVVS</sequence>
<dbReference type="GO" id="GO:0061436">
    <property type="term" value="P:establishment of skin barrier"/>
    <property type="evidence" value="ECO:0007669"/>
    <property type="project" value="Ensembl"/>
</dbReference>
<organism evidence="2 3">
    <name type="scientific">Ornithorhynchus anatinus</name>
    <name type="common">Duckbill platypus</name>
    <dbReference type="NCBI Taxonomy" id="9258"/>
    <lineage>
        <taxon>Eukaryota</taxon>
        <taxon>Metazoa</taxon>
        <taxon>Chordata</taxon>
        <taxon>Craniata</taxon>
        <taxon>Vertebrata</taxon>
        <taxon>Euteleostomi</taxon>
        <taxon>Mammalia</taxon>
        <taxon>Monotremata</taxon>
        <taxon>Ornithorhynchidae</taxon>
        <taxon>Ornithorhynchus</taxon>
    </lineage>
</organism>
<dbReference type="KEGG" id="oaa:100085877"/>
<reference evidence="2" key="2">
    <citation type="submission" date="2025-09" db="UniProtKB">
        <authorList>
            <consortium name="Ensembl"/>
        </authorList>
    </citation>
    <scope>IDENTIFICATION</scope>
    <source>
        <strain evidence="2">Glennie</strain>
    </source>
</reference>
<dbReference type="CTD" id="375791"/>
<dbReference type="GO" id="GO:0042802">
    <property type="term" value="F:identical protein binding"/>
    <property type="evidence" value="ECO:0007669"/>
    <property type="project" value="Ensembl"/>
</dbReference>
<name>A0A6I8NHJ3_ORNAN</name>
<dbReference type="Ensembl" id="ENSOANT00000051015.1">
    <property type="protein sequence ID" value="ENSOANP00000040698.1"/>
    <property type="gene ID" value="ENSOANG00000050669.1"/>
</dbReference>
<dbReference type="RefSeq" id="XP_028910284.1">
    <property type="nucleotide sequence ID" value="XM_029054451.2"/>
</dbReference>
<protein>
    <submittedName>
        <fullName evidence="2">Cysteine rich tail 1</fullName>
    </submittedName>
</protein>
<evidence type="ECO:0000256" key="1">
    <source>
        <dbReference type="SAM" id="MobiDB-lite"/>
    </source>
</evidence>
<dbReference type="GeneTree" id="ENSGT00390000003233"/>
<dbReference type="FunCoup" id="A0A6I8NHJ3">
    <property type="interactions" value="31"/>
</dbReference>
<dbReference type="Pfam" id="PF10631">
    <property type="entry name" value="DUF2477"/>
    <property type="match status" value="2"/>
</dbReference>
<accession>A0A6I8NHJ3</accession>
<dbReference type="Proteomes" id="UP000002279">
    <property type="component" value="Unplaced"/>
</dbReference>
<dbReference type="InterPro" id="IPR018904">
    <property type="entry name" value="UPF0574"/>
</dbReference>
<dbReference type="GO" id="GO:0001533">
    <property type="term" value="C:cornified envelope"/>
    <property type="evidence" value="ECO:0007669"/>
    <property type="project" value="Ensembl"/>
</dbReference>
<evidence type="ECO:0000313" key="2">
    <source>
        <dbReference type="Ensembl" id="ENSOANP00000040698.1"/>
    </source>
</evidence>
<dbReference type="InParanoid" id="A0A6I8NHJ3"/>
<keyword evidence="3" id="KW-1185">Reference proteome</keyword>
<evidence type="ECO:0000313" key="3">
    <source>
        <dbReference type="Proteomes" id="UP000002279"/>
    </source>
</evidence>
<gene>
    <name evidence="2" type="primary">CYSRT1</name>
</gene>
<dbReference type="Bgee" id="ENSOANG00000050669">
    <property type="expression patterns" value="Expressed in adult mammalian kidney and 6 other cell types or tissues"/>
</dbReference>
<dbReference type="AlphaFoldDB" id="A0A6I8NHJ3"/>
<dbReference type="OrthoDB" id="9836806at2759"/>